<reference evidence="1 2" key="1">
    <citation type="submission" date="2018-01" db="EMBL/GenBank/DDBJ databases">
        <authorList>
            <person name="Gaut B.S."/>
            <person name="Morton B.R."/>
            <person name="Clegg M.T."/>
            <person name="Duvall M.R."/>
        </authorList>
    </citation>
    <scope>NUCLEOTIDE SEQUENCE [LARGE SCALE GENOMIC DNA]</scope>
    <source>
        <strain evidence="1 2">HR-AY</strain>
    </source>
</reference>
<dbReference type="AlphaFoldDB" id="A0A2S5ABW2"/>
<dbReference type="EMBL" id="PQVG01000004">
    <property type="protein sequence ID" value="POY39737.1"/>
    <property type="molecule type" value="Genomic_DNA"/>
</dbReference>
<accession>A0A2S5ABW2</accession>
<evidence type="ECO:0008006" key="3">
    <source>
        <dbReference type="Google" id="ProtNLM"/>
    </source>
</evidence>
<dbReference type="InterPro" id="IPR011050">
    <property type="entry name" value="Pectin_lyase_fold/virulence"/>
</dbReference>
<evidence type="ECO:0000313" key="2">
    <source>
        <dbReference type="Proteomes" id="UP000237310"/>
    </source>
</evidence>
<keyword evidence="2" id="KW-1185">Reference proteome</keyword>
<protein>
    <recommendedName>
        <fullName evidence="3">Right handed beta helix domain-containing protein</fullName>
    </recommendedName>
</protein>
<dbReference type="SUPFAM" id="SSF51126">
    <property type="entry name" value="Pectin lyase-like"/>
    <property type="match status" value="1"/>
</dbReference>
<organism evidence="1 2">
    <name type="scientific">Flavobacterium alvei</name>
    <dbReference type="NCBI Taxonomy" id="2080416"/>
    <lineage>
        <taxon>Bacteria</taxon>
        <taxon>Pseudomonadati</taxon>
        <taxon>Bacteroidota</taxon>
        <taxon>Flavobacteriia</taxon>
        <taxon>Flavobacteriales</taxon>
        <taxon>Flavobacteriaceae</taxon>
        <taxon>Flavobacterium</taxon>
    </lineage>
</organism>
<sequence length="370" mass="40388">MNELFDEYNLHQKFKAIIKSKPMKNSITKIATVITLLLCNTFYAQNIITVDNNVNSSANYTSLQTAIDNAQENDFIHLYPSETSYGSCTIKKKLHLRGIGHSPEITNGVGATIASITFDRSTTPATNPTGSSISGLIISGISTIYSSGTPFSFSDIVLENNRIANILTATSCHNWIIRGNVITGYVSIETNNHNWQFVNNFFNSSVFSAVLTNLRNDCVVSNNIFLRSNMSGTSYVIFSNCFNIASNNMFIAQNATVTAIDVTSGGSNVLLSNSLSFNTTGTTLTDLSGTGNYNNTNPSFVLAPTLTSYSVTNDYHSSNATLLGTDGTTIGIYGLNFPFSKRGYSFSMPYIESMTILNPQYLQMEHCKLI</sequence>
<dbReference type="Proteomes" id="UP000237310">
    <property type="component" value="Unassembled WGS sequence"/>
</dbReference>
<proteinExistence type="predicted"/>
<comment type="caution">
    <text evidence="1">The sequence shown here is derived from an EMBL/GenBank/DDBJ whole genome shotgun (WGS) entry which is preliminary data.</text>
</comment>
<gene>
    <name evidence="1" type="ORF">C3L50_07865</name>
</gene>
<name>A0A2S5ABW2_9FLAO</name>
<evidence type="ECO:0000313" key="1">
    <source>
        <dbReference type="EMBL" id="POY39737.1"/>
    </source>
</evidence>